<evidence type="ECO:0000313" key="2">
    <source>
        <dbReference type="Proteomes" id="UP001221898"/>
    </source>
</evidence>
<name>A0AAD7SVS7_9TELE</name>
<proteinExistence type="predicted"/>
<gene>
    <name evidence="1" type="ORF">AAFF_G00229690</name>
</gene>
<accession>A0AAD7SVS7</accession>
<comment type="caution">
    <text evidence="1">The sequence shown here is derived from an EMBL/GenBank/DDBJ whole genome shotgun (WGS) entry which is preliminary data.</text>
</comment>
<keyword evidence="2" id="KW-1185">Reference proteome</keyword>
<organism evidence="1 2">
    <name type="scientific">Aldrovandia affinis</name>
    <dbReference type="NCBI Taxonomy" id="143900"/>
    <lineage>
        <taxon>Eukaryota</taxon>
        <taxon>Metazoa</taxon>
        <taxon>Chordata</taxon>
        <taxon>Craniata</taxon>
        <taxon>Vertebrata</taxon>
        <taxon>Euteleostomi</taxon>
        <taxon>Actinopterygii</taxon>
        <taxon>Neopterygii</taxon>
        <taxon>Teleostei</taxon>
        <taxon>Notacanthiformes</taxon>
        <taxon>Halosauridae</taxon>
        <taxon>Aldrovandia</taxon>
    </lineage>
</organism>
<dbReference type="AlphaFoldDB" id="A0AAD7SVS7"/>
<reference evidence="1" key="1">
    <citation type="journal article" date="2023" name="Science">
        <title>Genome structures resolve the early diversification of teleost fishes.</title>
        <authorList>
            <person name="Parey E."/>
            <person name="Louis A."/>
            <person name="Montfort J."/>
            <person name="Bouchez O."/>
            <person name="Roques C."/>
            <person name="Iampietro C."/>
            <person name="Lluch J."/>
            <person name="Castinel A."/>
            <person name="Donnadieu C."/>
            <person name="Desvignes T."/>
            <person name="Floi Bucao C."/>
            <person name="Jouanno E."/>
            <person name="Wen M."/>
            <person name="Mejri S."/>
            <person name="Dirks R."/>
            <person name="Jansen H."/>
            <person name="Henkel C."/>
            <person name="Chen W.J."/>
            <person name="Zahm M."/>
            <person name="Cabau C."/>
            <person name="Klopp C."/>
            <person name="Thompson A.W."/>
            <person name="Robinson-Rechavi M."/>
            <person name="Braasch I."/>
            <person name="Lecointre G."/>
            <person name="Bobe J."/>
            <person name="Postlethwait J.H."/>
            <person name="Berthelot C."/>
            <person name="Roest Crollius H."/>
            <person name="Guiguen Y."/>
        </authorList>
    </citation>
    <scope>NUCLEOTIDE SEQUENCE</scope>
    <source>
        <strain evidence="1">NC1722</strain>
    </source>
</reference>
<evidence type="ECO:0000313" key="1">
    <source>
        <dbReference type="EMBL" id="KAJ8409568.1"/>
    </source>
</evidence>
<dbReference type="EMBL" id="JAINUG010000030">
    <property type="protein sequence ID" value="KAJ8409568.1"/>
    <property type="molecule type" value="Genomic_DNA"/>
</dbReference>
<protein>
    <submittedName>
        <fullName evidence="1">Uncharacterized protein</fullName>
    </submittedName>
</protein>
<sequence>MQRRQWRKGHVPCRHIMFRRDTADSQLISDRRSGTPNIREAPPTCRYRITFSRIFSFPSGTKWLLTSVTSAHSSATARAPVRSPAGRQENALRQVTAGIMHEVDTG</sequence>
<dbReference type="Proteomes" id="UP001221898">
    <property type="component" value="Unassembled WGS sequence"/>
</dbReference>